<feature type="compositionally biased region" description="Basic and acidic residues" evidence="5">
    <location>
        <begin position="749"/>
        <end position="767"/>
    </location>
</feature>
<protein>
    <submittedName>
        <fullName evidence="6">Uncharacterized protein</fullName>
    </submittedName>
</protein>
<feature type="compositionally biased region" description="Basic and acidic residues" evidence="5">
    <location>
        <begin position="925"/>
        <end position="934"/>
    </location>
</feature>
<feature type="compositionally biased region" description="Low complexity" evidence="5">
    <location>
        <begin position="515"/>
        <end position="526"/>
    </location>
</feature>
<keyword evidence="7" id="KW-1185">Reference proteome</keyword>
<feature type="region of interest" description="Disordered" evidence="5">
    <location>
        <begin position="835"/>
        <end position="864"/>
    </location>
</feature>
<feature type="region of interest" description="Disordered" evidence="5">
    <location>
        <begin position="639"/>
        <end position="673"/>
    </location>
</feature>
<feature type="region of interest" description="Disordered" evidence="5">
    <location>
        <begin position="356"/>
        <end position="376"/>
    </location>
</feature>
<accession>A0A4U5P187</accession>
<feature type="region of interest" description="Disordered" evidence="5">
    <location>
        <begin position="894"/>
        <end position="960"/>
    </location>
</feature>
<keyword evidence="3" id="KW-0072">Autophagy</keyword>
<proteinExistence type="inferred from homology"/>
<evidence type="ECO:0000256" key="4">
    <source>
        <dbReference type="ARBA" id="ARBA00025740"/>
    </source>
</evidence>
<dbReference type="InterPro" id="IPR015943">
    <property type="entry name" value="WD40/YVTN_repeat-like_dom_sf"/>
</dbReference>
<feature type="region of interest" description="Disordered" evidence="5">
    <location>
        <begin position="452"/>
        <end position="593"/>
    </location>
</feature>
<reference evidence="6 7" key="2">
    <citation type="journal article" date="2019" name="G3 (Bethesda)">
        <title>Hybrid Assembly of the Genome of the Entomopathogenic Nematode Steinernema carpocapsae Identifies the X-Chromosome.</title>
        <authorList>
            <person name="Serra L."/>
            <person name="Macchietto M."/>
            <person name="Macias-Munoz A."/>
            <person name="McGill C.J."/>
            <person name="Rodriguez I.M."/>
            <person name="Rodriguez B."/>
            <person name="Murad R."/>
            <person name="Mortazavi A."/>
        </authorList>
    </citation>
    <scope>NUCLEOTIDE SEQUENCE [LARGE SCALE GENOMIC DNA]</scope>
    <source>
        <strain evidence="6 7">ALL</strain>
    </source>
</reference>
<feature type="compositionally biased region" description="Pro residues" evidence="5">
    <location>
        <begin position="643"/>
        <end position="655"/>
    </location>
</feature>
<feature type="compositionally biased region" description="Pro residues" evidence="5">
    <location>
        <begin position="847"/>
        <end position="860"/>
    </location>
</feature>
<feature type="region of interest" description="Disordered" evidence="5">
    <location>
        <begin position="696"/>
        <end position="719"/>
    </location>
</feature>
<keyword evidence="2" id="KW-0677">Repeat</keyword>
<dbReference type="InterPro" id="IPR048720">
    <property type="entry name" value="PROPPIN"/>
</dbReference>
<feature type="region of interest" description="Disordered" evidence="5">
    <location>
        <begin position="792"/>
        <end position="823"/>
    </location>
</feature>
<dbReference type="AlphaFoldDB" id="A0A4U5P187"/>
<feature type="compositionally biased region" description="Basic residues" evidence="5">
    <location>
        <begin position="1108"/>
        <end position="1130"/>
    </location>
</feature>
<reference evidence="6 7" key="1">
    <citation type="journal article" date="2015" name="Genome Biol.">
        <title>Comparative genomics of Steinernema reveals deeply conserved gene regulatory networks.</title>
        <authorList>
            <person name="Dillman A.R."/>
            <person name="Macchietto M."/>
            <person name="Porter C.F."/>
            <person name="Rogers A."/>
            <person name="Williams B."/>
            <person name="Antoshechkin I."/>
            <person name="Lee M.M."/>
            <person name="Goodwin Z."/>
            <person name="Lu X."/>
            <person name="Lewis E.E."/>
            <person name="Goodrich-Blair H."/>
            <person name="Stock S.P."/>
            <person name="Adams B.J."/>
            <person name="Sternberg P.W."/>
            <person name="Mortazavi A."/>
        </authorList>
    </citation>
    <scope>NUCLEOTIDE SEQUENCE [LARGE SCALE GENOMIC DNA]</scope>
    <source>
        <strain evidence="6 7">ALL</strain>
    </source>
</reference>
<feature type="compositionally biased region" description="Low complexity" evidence="5">
    <location>
        <begin position="1131"/>
        <end position="1149"/>
    </location>
</feature>
<evidence type="ECO:0000313" key="7">
    <source>
        <dbReference type="Proteomes" id="UP000298663"/>
    </source>
</evidence>
<dbReference type="PANTHER" id="PTHR11227">
    <property type="entry name" value="WD-REPEAT PROTEIN INTERACTING WITH PHOSPHOINOSIDES WIPI -RELATED"/>
    <property type="match status" value="1"/>
</dbReference>
<organism evidence="6 7">
    <name type="scientific">Steinernema carpocapsae</name>
    <name type="common">Entomopathogenic nematode</name>
    <dbReference type="NCBI Taxonomy" id="34508"/>
    <lineage>
        <taxon>Eukaryota</taxon>
        <taxon>Metazoa</taxon>
        <taxon>Ecdysozoa</taxon>
        <taxon>Nematoda</taxon>
        <taxon>Chromadorea</taxon>
        <taxon>Rhabditida</taxon>
        <taxon>Tylenchina</taxon>
        <taxon>Panagrolaimomorpha</taxon>
        <taxon>Strongyloidoidea</taxon>
        <taxon>Steinernematidae</taxon>
        <taxon>Steinernema</taxon>
    </lineage>
</organism>
<evidence type="ECO:0000256" key="3">
    <source>
        <dbReference type="ARBA" id="ARBA00023006"/>
    </source>
</evidence>
<dbReference type="EMBL" id="AZBU02000003">
    <property type="protein sequence ID" value="TKR89739.1"/>
    <property type="molecule type" value="Genomic_DNA"/>
</dbReference>
<dbReference type="InterPro" id="IPR036322">
    <property type="entry name" value="WD40_repeat_dom_sf"/>
</dbReference>
<gene>
    <name evidence="6" type="ORF">L596_013796</name>
</gene>
<name>A0A4U5P187_STECR</name>
<feature type="compositionally biased region" description="Polar residues" evidence="5">
    <location>
        <begin position="1045"/>
        <end position="1061"/>
    </location>
</feature>
<dbReference type="SUPFAM" id="SSF50978">
    <property type="entry name" value="WD40 repeat-like"/>
    <property type="match status" value="1"/>
</dbReference>
<sequence length="1149" mass="125625">MLKTLADDHHVSFNQDASTINFGHNDGYFVIFLNGANIEHRLICDGSEITIVEKLYRKQLTLSVSSLRPKVLVCRKGRNVIFSSPSFAENILSVRLNSKRIVICMERSIVIWDIINWRKLHEISGMPANVKGLVDLCPDDTSILAYPIFDGKGLVNVYDADTLQPIHSIHAHDCQIAAIRLNKNGTLLATASEKGTVIRVFSVRRAELLFEFTRGQMRSAMIYSLAFSEDSRYLASSGSTGTVHLYRLDEPLNTNIYPDTLTGMCTNFLWNQAMTYAPGVVRPKSVARCRLPGAPDFENVVALKIIDHYLYILIVSKEGYYYVFQYDPEETECQLVQQEHISPDVESPIKRAGLPQLNSERRSSVPTVLTPSKGDVLEPFEVPDELAEEEHDKKKSPAQSRIVVAMDKLDVQGEGEKKKVGTEMKLPVEILPGGPVKQNMYPSLPDVETMDLKLKAQELSSEESEDASSDVSDRCSSLPEASERVQEPSKMLEISKVDLKPVVVKPDSSEESEGEPSSSSSHSGPPQKLQEPSLHKEHPEPSKATFQAVYSNDSEDSDSDEWAQEAQAEKKPLSFIPVIKDEPSKAKVQPEPQKPQIFGVCGASVKTQPMAPQPKTDLPSNTLEAGSEVPVGLLKPAKLVQPKPAPPKTPFPTKKPPSVLVAPGQKSMPTPAPQKACVLVKEAIPVSTELVAVEKSMSKPAPPKDPVPVKEPVSAPFNSDSTLMSKAIKEVTFRIPSPVKTQDKPNIAEPKKIDVLPKAAEPKKPDPVRLAPVTVPPKAEILEKALTEDKKPSKLVEAIPPTKSQTAYHEEPSTIPPVPPRTRKSSLQLIAEKNLTATKTAPETPDTAPPKIPTVAPPPFFGSGNAQWKLSETYKNSPAKPMASFEPIKLIESPKPNLSSLPAFQPLKTPTPVKEQKAVSSPPKPKLEKAKKNLTEAFNATKENPGLLSLSPKDMPSPLMSVIKPQSAKLPAPPPLLEPSRNLSKEVTTKVFPTSPASSQPASVPSPVFDPFDIPDFEKLADLASASDDEFSDTPPEVDELTMELHNSPQKPVVKPQNQDSAILPPKGEPSMVMAKASPQKTAPKADFDLDSVQLTSEDEIPTSPPAVRKKSKELKKSKKVKKEKNRSKKSSTSSESMSIKSSSSTDSL</sequence>
<comment type="caution">
    <text evidence="6">The sequence shown here is derived from an EMBL/GenBank/DDBJ whole genome shotgun (WGS) entry which is preliminary data.</text>
</comment>
<feature type="compositionally biased region" description="Acidic residues" evidence="5">
    <location>
        <begin position="1027"/>
        <end position="1042"/>
    </location>
</feature>
<evidence type="ECO:0000256" key="2">
    <source>
        <dbReference type="ARBA" id="ARBA00022737"/>
    </source>
</evidence>
<dbReference type="GO" id="GO:0005737">
    <property type="term" value="C:cytoplasm"/>
    <property type="evidence" value="ECO:0007669"/>
    <property type="project" value="UniProtKB-ARBA"/>
</dbReference>
<dbReference type="SMART" id="SM00320">
    <property type="entry name" value="WD40"/>
    <property type="match status" value="2"/>
</dbReference>
<evidence type="ECO:0000313" key="6">
    <source>
        <dbReference type="EMBL" id="TKR89739.1"/>
    </source>
</evidence>
<dbReference type="InterPro" id="IPR001680">
    <property type="entry name" value="WD40_rpt"/>
</dbReference>
<dbReference type="STRING" id="34508.A0A4U5P187"/>
<keyword evidence="1" id="KW-0853">WD repeat</keyword>
<dbReference type="Gene3D" id="2.130.10.10">
    <property type="entry name" value="YVTN repeat-like/Quinoprotein amine dehydrogenase"/>
    <property type="match status" value="1"/>
</dbReference>
<feature type="region of interest" description="Disordered" evidence="5">
    <location>
        <begin position="987"/>
        <end position="1149"/>
    </location>
</feature>
<dbReference type="GO" id="GO:0006914">
    <property type="term" value="P:autophagy"/>
    <property type="evidence" value="ECO:0007669"/>
    <property type="project" value="UniProtKB-KW"/>
</dbReference>
<dbReference type="Pfam" id="PF21032">
    <property type="entry name" value="PROPPIN"/>
    <property type="match status" value="1"/>
</dbReference>
<comment type="similarity">
    <text evidence="4">Belongs to the WD repeat PROPPIN family.</text>
</comment>
<dbReference type="OrthoDB" id="1667587at2759"/>
<feature type="compositionally biased region" description="Low complexity" evidence="5">
    <location>
        <begin position="993"/>
        <end position="1007"/>
    </location>
</feature>
<evidence type="ECO:0000256" key="5">
    <source>
        <dbReference type="SAM" id="MobiDB-lite"/>
    </source>
</evidence>
<dbReference type="Proteomes" id="UP000298663">
    <property type="component" value="Unassembled WGS sequence"/>
</dbReference>
<evidence type="ECO:0000256" key="1">
    <source>
        <dbReference type="ARBA" id="ARBA00022574"/>
    </source>
</evidence>
<feature type="compositionally biased region" description="Acidic residues" evidence="5">
    <location>
        <begin position="553"/>
        <end position="563"/>
    </location>
</feature>
<feature type="region of interest" description="Disordered" evidence="5">
    <location>
        <begin position="736"/>
        <end position="775"/>
    </location>
</feature>